<dbReference type="STRING" id="35525.A0A0P5SNM7"/>
<feature type="compositionally biased region" description="Acidic residues" evidence="1">
    <location>
        <begin position="328"/>
        <end position="341"/>
    </location>
</feature>
<keyword evidence="3" id="KW-0132">Cell division</keyword>
<dbReference type="AlphaFoldDB" id="A0A0P5SNM7"/>
<dbReference type="EMBL" id="LRGB01001579">
    <property type="protein sequence ID" value="KZS11555.1"/>
    <property type="molecule type" value="Genomic_DNA"/>
</dbReference>
<name>A0A0P5SNM7_9CRUS</name>
<dbReference type="PANTHER" id="PTHR31532:SF10">
    <property type="entry name" value="BIORIENTATION OF CHROMOSOMES IN CELL DIVISION PROTEIN 1-LIKE 1"/>
    <property type="match status" value="1"/>
</dbReference>
<evidence type="ECO:0000313" key="3">
    <source>
        <dbReference type="EMBL" id="KZS11555.1"/>
    </source>
</evidence>
<dbReference type="GO" id="GO:0031297">
    <property type="term" value="P:replication fork processing"/>
    <property type="evidence" value="ECO:0007669"/>
    <property type="project" value="TreeGrafter"/>
</dbReference>
<keyword evidence="3" id="KW-0131">Cell cycle</keyword>
<dbReference type="Pfam" id="PF05205">
    <property type="entry name" value="COMPASS-Shg1"/>
    <property type="match status" value="1"/>
</dbReference>
<evidence type="ECO:0000256" key="1">
    <source>
        <dbReference type="SAM" id="MobiDB-lite"/>
    </source>
</evidence>
<reference evidence="3 4" key="1">
    <citation type="submission" date="2016-03" db="EMBL/GenBank/DDBJ databases">
        <title>EvidentialGene: Evidence-directed Construction of Genes on Genomes.</title>
        <authorList>
            <person name="Gilbert D.G."/>
            <person name="Choi J.-H."/>
            <person name="Mockaitis K."/>
            <person name="Colbourne J."/>
            <person name="Pfrender M."/>
        </authorList>
    </citation>
    <scope>NUCLEOTIDE SEQUENCE [LARGE SCALE GENOMIC DNA]</scope>
    <source>
        <strain evidence="3 4">Xinb3</strain>
        <tissue evidence="3">Complete organism</tissue>
    </source>
</reference>
<feature type="region of interest" description="Disordered" evidence="1">
    <location>
        <begin position="725"/>
        <end position="866"/>
    </location>
</feature>
<feature type="compositionally biased region" description="Basic and acidic residues" evidence="1">
    <location>
        <begin position="500"/>
        <end position="547"/>
    </location>
</feature>
<feature type="compositionally biased region" description="Basic and acidic residues" evidence="1">
    <location>
        <begin position="437"/>
        <end position="491"/>
    </location>
</feature>
<feature type="domain" description="BOD1/SHG1" evidence="2">
    <location>
        <begin position="19"/>
        <end position="115"/>
    </location>
</feature>
<dbReference type="GO" id="GO:0048188">
    <property type="term" value="C:Set1C/COMPASS complex"/>
    <property type="evidence" value="ECO:0007669"/>
    <property type="project" value="TreeGrafter"/>
</dbReference>
<organism evidence="3 4">
    <name type="scientific">Daphnia magna</name>
    <dbReference type="NCBI Taxonomy" id="35525"/>
    <lineage>
        <taxon>Eukaryota</taxon>
        <taxon>Metazoa</taxon>
        <taxon>Ecdysozoa</taxon>
        <taxon>Arthropoda</taxon>
        <taxon>Crustacea</taxon>
        <taxon>Branchiopoda</taxon>
        <taxon>Diplostraca</taxon>
        <taxon>Cladocera</taxon>
        <taxon>Anomopoda</taxon>
        <taxon>Daphniidae</taxon>
        <taxon>Daphnia</taxon>
    </lineage>
</organism>
<gene>
    <name evidence="3" type="ORF">APZ42_023686</name>
</gene>
<feature type="region of interest" description="Disordered" evidence="1">
    <location>
        <begin position="142"/>
        <end position="580"/>
    </location>
</feature>
<feature type="compositionally biased region" description="Polar residues" evidence="1">
    <location>
        <begin position="793"/>
        <end position="802"/>
    </location>
</feature>
<dbReference type="GO" id="GO:0051301">
    <property type="term" value="P:cell division"/>
    <property type="evidence" value="ECO:0007669"/>
    <property type="project" value="UniProtKB-KW"/>
</dbReference>
<accession>A0A0P5SNM7</accession>
<proteinExistence type="predicted"/>
<dbReference type="InterPro" id="IPR055264">
    <property type="entry name" value="BOD1/SHG1_dom"/>
</dbReference>
<evidence type="ECO:0000259" key="2">
    <source>
        <dbReference type="Pfam" id="PF05205"/>
    </source>
</evidence>
<keyword evidence="4" id="KW-1185">Reference proteome</keyword>
<sequence length="866" mass="97636">MEIPPPFHQLPADPKFVGQIVNQIKSQGTFDQWRRECLADVDTKPAYQNLTFRVDSAVAAFLGKQRWRPDMAKNQMRENLRKHILELGLIDKGVDRIVQQVVQPKVLPIFHPAVESAIYNFLGIKNPRAGISNQLLVDTSSTTTSPRKAFRPMPVSVPNRDKEDCTPPPGEEFDLEAITPSPEPRCGSSLKKDHVEGMSDVSMEDSRPAAEVGLERICSPISPQSSRESVKTENVESTAPNRVGSALSAISSGDDLPSESPAVGSPVTSDEFHDNNNPTEHQPRGSPESSIENDDDMEEDDEDDFSSPEFEKLEITAPTSRTVTPVPGEEEPEDKCEDDAPVDDHFAWRPKTSSRDPDRKRDEDPDNLGSKKAGDSTNGSASRDQTSESGSQLTGEMVKSDSGKPTARKASTLTAESLDAEEIVGDKTIEPSVSSSTKERSRSRLESHKSDRRDKSHKDKDRNKDRDRDRQRDRDREKRREREKKEEADRRSKSHHSKSEHRDRDSRRKSSSRRDKDHDRHKDRERDRNRSRSSHEVDRYRSSSQKDKGKKPSSQAVEKSQKEPSISPLPTLHPKAYLWKRPTEKPKALWDYLARFPEEFFDESNDSRAGLSDVSVSSVSSYEDSDSESTTLLYLSEIEIDSDVEEAVVHSGGRVIYRYAPDTEEAKGNVELNGLSATDEFPRSESYLRDQQLNINNNKRVRKLNTRYNDSYVGSELRKIITTQNSIDHSQSSPQFNNNSKSQPRENQENCIQVSSPEEIPGTEDVIQYQPPDAKRLKTDQPPPSSPESVQSDLTHPSHAQPSTPPVADLQLVAEEDTCKDNTSPNGRRRSTTLKQPQQRYDDADLYKPRPVITPSSRRSRRLDDS</sequence>
<feature type="compositionally biased region" description="Basic and acidic residues" evidence="1">
    <location>
        <begin position="342"/>
        <end position="363"/>
    </location>
</feature>
<comment type="caution">
    <text evidence="3">The sequence shown here is derived from an EMBL/GenBank/DDBJ whole genome shotgun (WGS) entry which is preliminary data.</text>
</comment>
<protein>
    <submittedName>
        <fullName evidence="3">Putative Biorientation of chromosomes in cell division protein 1</fullName>
    </submittedName>
</protein>
<feature type="compositionally biased region" description="Polar residues" evidence="1">
    <location>
        <begin position="375"/>
        <end position="394"/>
    </location>
</feature>
<feature type="compositionally biased region" description="Polar residues" evidence="1">
    <location>
        <begin position="725"/>
        <end position="742"/>
    </location>
</feature>
<evidence type="ECO:0000313" key="4">
    <source>
        <dbReference type="Proteomes" id="UP000076858"/>
    </source>
</evidence>
<dbReference type="OrthoDB" id="7605699at2759"/>
<dbReference type="Proteomes" id="UP000076858">
    <property type="component" value="Unassembled WGS sequence"/>
</dbReference>
<feature type="compositionally biased region" description="Acidic residues" evidence="1">
    <location>
        <begin position="291"/>
        <end position="306"/>
    </location>
</feature>
<dbReference type="PANTHER" id="PTHR31532">
    <property type="entry name" value="BIORIENTATION OF CHROMOSOMES IN CELL DIVISION 1 FAMILY MEMBER"/>
    <property type="match status" value="1"/>
</dbReference>